<feature type="transmembrane region" description="Helical" evidence="7">
    <location>
        <begin position="379"/>
        <end position="399"/>
    </location>
</feature>
<keyword evidence="5 7" id="KW-1133">Transmembrane helix</keyword>
<feature type="transmembrane region" description="Helical" evidence="7">
    <location>
        <begin position="150"/>
        <end position="170"/>
    </location>
</feature>
<organism evidence="9 10">
    <name type="scientific">Anoxybacteroides tepidamans</name>
    <dbReference type="NCBI Taxonomy" id="265948"/>
    <lineage>
        <taxon>Bacteria</taxon>
        <taxon>Bacillati</taxon>
        <taxon>Bacillota</taxon>
        <taxon>Bacilli</taxon>
        <taxon>Bacillales</taxon>
        <taxon>Anoxybacillaceae</taxon>
        <taxon>Anoxybacteroides</taxon>
    </lineage>
</organism>
<feature type="domain" description="Major facilitator superfamily (MFS) profile" evidence="8">
    <location>
        <begin position="18"/>
        <end position="405"/>
    </location>
</feature>
<reference evidence="9 10" key="1">
    <citation type="submission" date="2020-08" db="EMBL/GenBank/DDBJ databases">
        <title>Genomic Encyclopedia of Type Strains, Phase IV (KMG-IV): sequencing the most valuable type-strain genomes for metagenomic binning, comparative biology and taxonomic classification.</title>
        <authorList>
            <person name="Goeker M."/>
        </authorList>
    </citation>
    <scope>NUCLEOTIDE SEQUENCE [LARGE SCALE GENOMIC DNA]</scope>
    <source>
        <strain evidence="9 10">DSM 16325</strain>
    </source>
</reference>
<evidence type="ECO:0000256" key="7">
    <source>
        <dbReference type="SAM" id="Phobius"/>
    </source>
</evidence>
<dbReference type="Proteomes" id="UP000520011">
    <property type="component" value="Unassembled WGS sequence"/>
</dbReference>
<evidence type="ECO:0000259" key="8">
    <source>
        <dbReference type="PROSITE" id="PS50850"/>
    </source>
</evidence>
<feature type="transmembrane region" description="Helical" evidence="7">
    <location>
        <begin position="110"/>
        <end position="129"/>
    </location>
</feature>
<dbReference type="EMBL" id="JACHEP010000014">
    <property type="protein sequence ID" value="MBB5325313.1"/>
    <property type="molecule type" value="Genomic_DNA"/>
</dbReference>
<evidence type="ECO:0000256" key="2">
    <source>
        <dbReference type="ARBA" id="ARBA00022448"/>
    </source>
</evidence>
<dbReference type="PROSITE" id="PS00216">
    <property type="entry name" value="SUGAR_TRANSPORT_1"/>
    <property type="match status" value="2"/>
</dbReference>
<evidence type="ECO:0000256" key="6">
    <source>
        <dbReference type="ARBA" id="ARBA00023136"/>
    </source>
</evidence>
<gene>
    <name evidence="9" type="ORF">HNQ34_002413</name>
</gene>
<evidence type="ECO:0000313" key="10">
    <source>
        <dbReference type="Proteomes" id="UP000520011"/>
    </source>
</evidence>
<keyword evidence="2" id="KW-0813">Transport</keyword>
<accession>A0A7W8IRA9</accession>
<dbReference type="PROSITE" id="PS50850">
    <property type="entry name" value="MFS"/>
    <property type="match status" value="1"/>
</dbReference>
<dbReference type="SUPFAM" id="SSF103473">
    <property type="entry name" value="MFS general substrate transporter"/>
    <property type="match status" value="1"/>
</dbReference>
<evidence type="ECO:0000256" key="1">
    <source>
        <dbReference type="ARBA" id="ARBA00004651"/>
    </source>
</evidence>
<comment type="caution">
    <text evidence="9">The sequence shown here is derived from an EMBL/GenBank/DDBJ whole genome shotgun (WGS) entry which is preliminary data.</text>
</comment>
<dbReference type="InterPro" id="IPR020846">
    <property type="entry name" value="MFS_dom"/>
</dbReference>
<evidence type="ECO:0000256" key="4">
    <source>
        <dbReference type="ARBA" id="ARBA00022692"/>
    </source>
</evidence>
<evidence type="ECO:0000256" key="5">
    <source>
        <dbReference type="ARBA" id="ARBA00022989"/>
    </source>
</evidence>
<dbReference type="InterPro" id="IPR005829">
    <property type="entry name" value="Sugar_transporter_CS"/>
</dbReference>
<name>A0A7W8IRA9_9BACL</name>
<dbReference type="InterPro" id="IPR011701">
    <property type="entry name" value="MFS"/>
</dbReference>
<comment type="subcellular location">
    <subcellularLocation>
        <location evidence="1">Cell membrane</location>
        <topology evidence="1">Multi-pass membrane protein</topology>
    </subcellularLocation>
</comment>
<dbReference type="AlphaFoldDB" id="A0A7W8IRA9"/>
<dbReference type="InterPro" id="IPR036259">
    <property type="entry name" value="MFS_trans_sf"/>
</dbReference>
<protein>
    <submittedName>
        <fullName evidence="9">MFS family permease</fullName>
    </submittedName>
</protein>
<dbReference type="Pfam" id="PF07690">
    <property type="entry name" value="MFS_1"/>
    <property type="match status" value="2"/>
</dbReference>
<keyword evidence="3" id="KW-1003">Cell membrane</keyword>
<keyword evidence="6 7" id="KW-0472">Membrane</keyword>
<keyword evidence="10" id="KW-1185">Reference proteome</keyword>
<feature type="transmembrane region" description="Helical" evidence="7">
    <location>
        <begin position="16"/>
        <end position="35"/>
    </location>
</feature>
<dbReference type="InterPro" id="IPR050171">
    <property type="entry name" value="MFS_Transporters"/>
</dbReference>
<sequence length="408" mass="44799">MEQTAKRASIGIQSNLPLFLLLVLMNVFVGGMVGMERTVLPMIGEKEFHIASTSAALSFIVSFGFSKAITNFFAGTIADRIGRKNVLIAGWFVGMFVPLLVIVADHWRTIILANVLLGVNQGLTWSMTVNMKIDIASPRERGIAVGLNEFAGYTGVALLAYVSGYVSSIFSLRPEPFYIGIGLVVVGMILSLFVKDTNVCVRKNQSNKKSEGSLRSVLVQTTWKHRDLSSVSFAGLATNLKDGMAWGLFPLFFATSGLSVKQIGVIIAVYPASWGLFQLFSGIMSDRFGRKWLITFGMWVQSLSIFWILFVRGYEWWIVGAICLGIGTAMVYPTLQAAISDVAHPDWRASAMGVYRLWRDSGYAFGAILAGTMADLFNIYWAIGIVACIPFLAGMVAMIRMKETIAKR</sequence>
<dbReference type="Gene3D" id="1.20.1250.20">
    <property type="entry name" value="MFS general substrate transporter like domains"/>
    <property type="match status" value="2"/>
</dbReference>
<feature type="transmembrane region" description="Helical" evidence="7">
    <location>
        <begin position="86"/>
        <end position="104"/>
    </location>
</feature>
<evidence type="ECO:0000256" key="3">
    <source>
        <dbReference type="ARBA" id="ARBA00022475"/>
    </source>
</evidence>
<keyword evidence="4 7" id="KW-0812">Transmembrane</keyword>
<dbReference type="GO" id="GO:0005886">
    <property type="term" value="C:plasma membrane"/>
    <property type="evidence" value="ECO:0007669"/>
    <property type="project" value="UniProtKB-SubCell"/>
</dbReference>
<feature type="transmembrane region" description="Helical" evidence="7">
    <location>
        <begin position="176"/>
        <end position="194"/>
    </location>
</feature>
<dbReference type="PANTHER" id="PTHR23517">
    <property type="entry name" value="RESISTANCE PROTEIN MDTM, PUTATIVE-RELATED-RELATED"/>
    <property type="match status" value="1"/>
</dbReference>
<dbReference type="PANTHER" id="PTHR23517:SF3">
    <property type="entry name" value="INTEGRAL MEMBRANE TRANSPORT PROTEIN"/>
    <property type="match status" value="1"/>
</dbReference>
<proteinExistence type="predicted"/>
<dbReference type="CDD" id="cd17325">
    <property type="entry name" value="MFS_MdtG_SLC18_like"/>
    <property type="match status" value="1"/>
</dbReference>
<dbReference type="GO" id="GO:0022857">
    <property type="term" value="F:transmembrane transporter activity"/>
    <property type="evidence" value="ECO:0007669"/>
    <property type="project" value="InterPro"/>
</dbReference>
<feature type="transmembrane region" description="Helical" evidence="7">
    <location>
        <begin position="55"/>
        <end position="74"/>
    </location>
</feature>
<dbReference type="RefSeq" id="WP_183254734.1">
    <property type="nucleotide sequence ID" value="NZ_JACHEP010000014.1"/>
</dbReference>
<feature type="transmembrane region" description="Helical" evidence="7">
    <location>
        <begin position="316"/>
        <end position="335"/>
    </location>
</feature>
<feature type="transmembrane region" description="Helical" evidence="7">
    <location>
        <begin position="292"/>
        <end position="310"/>
    </location>
</feature>
<evidence type="ECO:0000313" key="9">
    <source>
        <dbReference type="EMBL" id="MBB5325313.1"/>
    </source>
</evidence>